<feature type="compositionally biased region" description="Basic and acidic residues" evidence="6">
    <location>
        <begin position="24"/>
        <end position="50"/>
    </location>
</feature>
<dbReference type="PANTHER" id="PTHR46242:SF1">
    <property type="entry name" value="ZINC FINGER CCHC DOMAIN-CONTAINING PROTEIN 9"/>
    <property type="match status" value="1"/>
</dbReference>
<dbReference type="GO" id="GO:0005730">
    <property type="term" value="C:nucleolus"/>
    <property type="evidence" value="ECO:0007669"/>
    <property type="project" value="TreeGrafter"/>
</dbReference>
<proteinExistence type="predicted"/>
<feature type="compositionally biased region" description="Basic and acidic residues" evidence="6">
    <location>
        <begin position="112"/>
        <end position="135"/>
    </location>
</feature>
<dbReference type="GO" id="GO:0003676">
    <property type="term" value="F:nucleic acid binding"/>
    <property type="evidence" value="ECO:0007669"/>
    <property type="project" value="InterPro"/>
</dbReference>
<dbReference type="Gene3D" id="4.10.60.10">
    <property type="entry name" value="Zinc finger, CCHC-type"/>
    <property type="match status" value="2"/>
</dbReference>
<dbReference type="RefSeq" id="XP_038067082.1">
    <property type="nucleotide sequence ID" value="XM_038211154.1"/>
</dbReference>
<sequence length="297" mass="33399">MTRYARGNKGNRKRPHEASSWSDLKTEDANHQQQKTKDNGDDTPKGKDQTSVKTSKRRKQKSKLRDKGISLDEHKSILKKPQKSKGDELQQEGTGSLHSSLSERLTSWSDAKSAEETERKLETDKKKDKRREERRLKRIKKKSNKMVCYHCREAGHGVADCPKMLLDEEQGTGICFRCGSTEHEASKCTAKVDPSKGDFPFAKCFICQETGHLSNSCPDNPRGLYPLGGSCKHCGSVEHRNQHCPHGLDAQKQTSDTTLPTLSSTLSWSADAEIDEIKPRPTTARQPIQKTPKIVKF</sequence>
<keyword evidence="4" id="KW-0862">Zinc</keyword>
<reference evidence="8" key="1">
    <citation type="submission" date="2022-11" db="UniProtKB">
        <authorList>
            <consortium name="EnsemblMetazoa"/>
        </authorList>
    </citation>
    <scope>IDENTIFICATION</scope>
</reference>
<dbReference type="OMA" id="RLKRQEM"/>
<dbReference type="InterPro" id="IPR001878">
    <property type="entry name" value="Znf_CCHC"/>
</dbReference>
<feature type="domain" description="CCHC-type" evidence="7">
    <location>
        <begin position="148"/>
        <end position="163"/>
    </location>
</feature>
<dbReference type="OrthoDB" id="3863715at2759"/>
<name>A0A914ATI4_PATMI</name>
<protein>
    <recommendedName>
        <fullName evidence="7">CCHC-type domain-containing protein</fullName>
    </recommendedName>
</protein>
<dbReference type="SMART" id="SM00343">
    <property type="entry name" value="ZnF_C2HC"/>
    <property type="match status" value="4"/>
</dbReference>
<evidence type="ECO:0000313" key="8">
    <source>
        <dbReference type="EnsemblMetazoa" id="XP_038067082.1"/>
    </source>
</evidence>
<feature type="region of interest" description="Disordered" evidence="6">
    <location>
        <begin position="1"/>
        <end position="137"/>
    </location>
</feature>
<keyword evidence="9" id="KW-1185">Reference proteome</keyword>
<dbReference type="SUPFAM" id="SSF57756">
    <property type="entry name" value="Retrovirus zinc finger-like domains"/>
    <property type="match status" value="2"/>
</dbReference>
<evidence type="ECO:0000256" key="4">
    <source>
        <dbReference type="ARBA" id="ARBA00022833"/>
    </source>
</evidence>
<dbReference type="AlphaFoldDB" id="A0A914ATI4"/>
<dbReference type="InterPro" id="IPR036875">
    <property type="entry name" value="Znf_CCHC_sf"/>
</dbReference>
<dbReference type="InterPro" id="IPR042246">
    <property type="entry name" value="ZCCHC9"/>
</dbReference>
<dbReference type="GeneID" id="119737073"/>
<evidence type="ECO:0000256" key="6">
    <source>
        <dbReference type="SAM" id="MobiDB-lite"/>
    </source>
</evidence>
<evidence type="ECO:0000259" key="7">
    <source>
        <dbReference type="PROSITE" id="PS50158"/>
    </source>
</evidence>
<dbReference type="EnsemblMetazoa" id="XM_038211154.1">
    <property type="protein sequence ID" value="XP_038067082.1"/>
    <property type="gene ID" value="LOC119737073"/>
</dbReference>
<evidence type="ECO:0000256" key="1">
    <source>
        <dbReference type="ARBA" id="ARBA00022723"/>
    </source>
</evidence>
<evidence type="ECO:0000256" key="5">
    <source>
        <dbReference type="PROSITE-ProRule" id="PRU00047"/>
    </source>
</evidence>
<dbReference type="PANTHER" id="PTHR46242">
    <property type="entry name" value="ZINC FINGER CCHC DOMAIN-CONTAINING PROTEIN 9 ZCCHC9"/>
    <property type="match status" value="1"/>
</dbReference>
<dbReference type="Pfam" id="PF00098">
    <property type="entry name" value="zf-CCHC"/>
    <property type="match status" value="2"/>
</dbReference>
<accession>A0A914ATI4</accession>
<keyword evidence="2" id="KW-0677">Repeat</keyword>
<keyword evidence="1" id="KW-0479">Metal-binding</keyword>
<feature type="compositionally biased region" description="Basic and acidic residues" evidence="6">
    <location>
        <begin position="63"/>
        <end position="76"/>
    </location>
</feature>
<dbReference type="GO" id="GO:0008270">
    <property type="term" value="F:zinc ion binding"/>
    <property type="evidence" value="ECO:0007669"/>
    <property type="project" value="UniProtKB-KW"/>
</dbReference>
<organism evidence="8 9">
    <name type="scientific">Patiria miniata</name>
    <name type="common">Bat star</name>
    <name type="synonym">Asterina miniata</name>
    <dbReference type="NCBI Taxonomy" id="46514"/>
    <lineage>
        <taxon>Eukaryota</taxon>
        <taxon>Metazoa</taxon>
        <taxon>Echinodermata</taxon>
        <taxon>Eleutherozoa</taxon>
        <taxon>Asterozoa</taxon>
        <taxon>Asteroidea</taxon>
        <taxon>Valvatacea</taxon>
        <taxon>Valvatida</taxon>
        <taxon>Asterinidae</taxon>
        <taxon>Patiria</taxon>
    </lineage>
</organism>
<dbReference type="Proteomes" id="UP000887568">
    <property type="component" value="Unplaced"/>
</dbReference>
<evidence type="ECO:0000256" key="3">
    <source>
        <dbReference type="ARBA" id="ARBA00022771"/>
    </source>
</evidence>
<evidence type="ECO:0000256" key="2">
    <source>
        <dbReference type="ARBA" id="ARBA00022737"/>
    </source>
</evidence>
<evidence type="ECO:0000313" key="9">
    <source>
        <dbReference type="Proteomes" id="UP000887568"/>
    </source>
</evidence>
<keyword evidence="3 5" id="KW-0863">Zinc-finger</keyword>
<dbReference type="PROSITE" id="PS50158">
    <property type="entry name" value="ZF_CCHC"/>
    <property type="match status" value="2"/>
</dbReference>
<feature type="domain" description="CCHC-type" evidence="7">
    <location>
        <begin position="203"/>
        <end position="219"/>
    </location>
</feature>
<feature type="compositionally biased region" description="Polar residues" evidence="6">
    <location>
        <begin position="91"/>
        <end position="110"/>
    </location>
</feature>
<dbReference type="CTD" id="84240"/>
<dbReference type="FunFam" id="4.10.60.10:FF:000091">
    <property type="entry name" value="Zinc finger CCHC-type-containing 9"/>
    <property type="match status" value="1"/>
</dbReference>